<dbReference type="InterPro" id="IPR022531">
    <property type="entry name" value="L_PA-C-like"/>
</dbReference>
<dbReference type="GO" id="GO:0039694">
    <property type="term" value="P:viral RNA genome replication"/>
    <property type="evidence" value="ECO:0007669"/>
    <property type="project" value="InterPro"/>
</dbReference>
<keyword evidence="9" id="KW-0479">Metal-binding</keyword>
<keyword evidence="13" id="KW-0946">Virion</keyword>
<keyword evidence="11" id="KW-1040">Host Golgi apparatus</keyword>
<dbReference type="EC" id="2.7.7.48" evidence="6"/>
<dbReference type="GO" id="GO:0003968">
    <property type="term" value="F:RNA-directed RNA polymerase activity"/>
    <property type="evidence" value="ECO:0007669"/>
    <property type="project" value="UniProtKB-EC"/>
</dbReference>
<keyword evidence="10" id="KW-0378">Hydrolase</keyword>
<dbReference type="GO" id="GO:0044423">
    <property type="term" value="C:virion component"/>
    <property type="evidence" value="ECO:0007669"/>
    <property type="project" value="UniProtKB-KW"/>
</dbReference>
<dbReference type="GO" id="GO:0046872">
    <property type="term" value="F:metal ion binding"/>
    <property type="evidence" value="ECO:0007669"/>
    <property type="project" value="UniProtKB-KW"/>
</dbReference>
<comment type="function">
    <text evidence="20">RNA-dependent RNA polymerase, which is responsible for the replication and transcription of the viral RNA genome using antigenomic RNA as an intermediate. During transcription, synthesizes subgenomic RNAs and assures their capping by a cap-snatching mechanism, which involves the endonuclease activity cleaving the host capped pre-mRNAs. These short capped RNAs are then used as primers for viral transcription. The 3'-end of subgenomic mRNAs molecules are not polyadenylated. During replication, the polymerase binds the 5' and 3' vRNA extremities at distinct sites. In turn, significant conformational changes occur in the polymerase and in vRNA to initiate active RNA synthesis. As a consequence of the use of the same enzyme for both transcription and replication, these mechanisms need to be well coordinated.</text>
</comment>
<evidence type="ECO:0000256" key="18">
    <source>
        <dbReference type="ARBA" id="ARBA00031012"/>
    </source>
</evidence>
<feature type="domain" description="RdRp catalytic" evidence="21">
    <location>
        <begin position="972"/>
        <end position="1168"/>
    </location>
</feature>
<comment type="cofactor">
    <cofactor evidence="2">
        <name>Mg(2+)</name>
        <dbReference type="ChEBI" id="CHEBI:18420"/>
    </cofactor>
</comment>
<evidence type="ECO:0000256" key="7">
    <source>
        <dbReference type="ARBA" id="ARBA00018602"/>
    </source>
</evidence>
<comment type="subcellular location">
    <subcellularLocation>
        <location evidence="3">Host Golgi apparatus</location>
    </subcellularLocation>
    <subcellularLocation>
        <location evidence="5">Host endoplasmic reticulum-Golgi intermediate compartment</location>
    </subcellularLocation>
    <subcellularLocation>
        <location evidence="4">Virion</location>
    </subcellularLocation>
</comment>
<evidence type="ECO:0000256" key="12">
    <source>
        <dbReference type="ARBA" id="ARBA00022842"/>
    </source>
</evidence>
<reference evidence="22" key="1">
    <citation type="journal article" date="2014" name="J. Virol.">
        <title>Malsoor virus, a novel bat phlebovirus, is closely related to severe fever with thrombocytopenia syndrome virus and heartland virus.</title>
        <authorList>
            <person name="Mourya D.T."/>
            <person name="Yadav P.D."/>
            <person name="Basu A."/>
            <person name="Shete A."/>
            <person name="Patil D.Y."/>
            <person name="Zawar D."/>
            <person name="Majumdar T.D."/>
            <person name="Kokate P."/>
            <person name="Sarkale P."/>
            <person name="Raut C.G."/>
            <person name="Jadhav S.M."/>
        </authorList>
    </citation>
    <scope>NUCLEOTIDE SEQUENCE</scope>
    <source>
        <strain evidence="22">NIV1050650</strain>
    </source>
</reference>
<keyword evidence="15" id="KW-0464">Manganese</keyword>
<evidence type="ECO:0000256" key="10">
    <source>
        <dbReference type="ARBA" id="ARBA00022801"/>
    </source>
</evidence>
<evidence type="ECO:0000259" key="21">
    <source>
        <dbReference type="PROSITE" id="PS50525"/>
    </source>
</evidence>
<protein>
    <recommendedName>
        <fullName evidence="7">RNA-directed RNA polymerase L</fullName>
        <ecNumber evidence="6">2.7.7.48</ecNumber>
    </recommendedName>
    <alternativeName>
        <fullName evidence="16">Large structural protein</fullName>
    </alternativeName>
    <alternativeName>
        <fullName evidence="18">Replicase</fullName>
    </alternativeName>
    <alternativeName>
        <fullName evidence="17">Transcriptase</fullName>
    </alternativeName>
</protein>
<dbReference type="Pfam" id="PF04196">
    <property type="entry name" value="Bunya_RdRp"/>
    <property type="match status" value="1"/>
</dbReference>
<sequence>DAQMNLEELCRRLHVGEGLSTGEVRLYDQTFDRPALPELEVSVGQDGISVDIGAIPDSASQMGSSVNVGTTLIKLSEAYKINHDFTFSGLSKTTDQRLSEVFPLLHDGSDNMTPDVIHVRIDGVVVVIEFATTRSLNMGGLEASFRGKIEKYREPLQRRVDIMRGARVYFGVIVVGSGGVMSNMPLTQEEAEELMFRFCIANEIFTKARMMDADIELQKTEDELEAITRARSFFAFFDPDVQKTEEVFPNSDQEMLRRFLSDPIDVSYVANVLKEAEKTTYDELCQNHFLKEGMSTSERLYKNRLEAQEEASSLLETLHQMSNKESHCAKSTVKLPPWIVKPQSGTISIDLAGEGANVEQGDPYSELWSSAFLHVSLGNVENIISDPAKELEIALEEGELDEELKSIKTKYHRFRPELSLTSKQAISLQGVEGKRWRSAAANMLKEKESHQTLSPYLDVSDIEDFLSHNTLLFDSGFDHEMPQTLLSILLDKASLLQENDLTKSLNSSFKRNLNTNAVQWSLWVSCLAQELSAALKQHCRPGEFIIKKLMFWPIYVIIKPTKSSSHIFYSLAVRVRDIHRKLYGHVFTQTIRSGEWEFCEFKSLKTCKLTNLVNLPCTMLNSIAFWRERQGVAPWIVRRADSELREQVALSYLMAMEDKSTTEELVTLTRYTQMEGFVSLPLLPKPHKMISKLEKPLRTKLQVFLLRRHLDAMIRVAASPFKVQAKDGKVEWSGTFNAISGRSTSLENMVNNWYLGYYKNKEESTEINALGSMYKKIVEMEEGKPEESSYLGWGDPIKPEKHEFSKSLLKSACISLEKEIEQRHGRTWKTNLEERILREIGSKNLLDLATMKASSNFSKEWEEFKEVATKSYHRSKLLEKISTLIEDGYIWYVDVLGGCWKAILKDECMRICLFKKNQHGGLREIYVMDLNSRLIQYGIETMARCVCELSPHETIANPRLKSSIIENHGVKAARQIGANSINVNSSNDAKKWNQGQYTTKLAMVLCWFIPQKFHKFVWCGISMFRRKKMMLDLRFLDTICRKSGSNSSEKFRQDLLDGFHGNRDLPWIKKGKTYIQTETGMMQGILHYTSSLLHSCVQSFYKSLIMSRFKEGIQGRSLPVAVDVVEGSDDSAIMISFKAKTDTDEGLARMLIAVLLHSVKQLNPYFGIYTSEKSTINSLFCIEYNSEFHFHRHLVRPTLRWIAASHQISEAEALASRQEDYANLLTQCLEGGSSFSLTYLIQCAQMLHHYMLLGFLLHPLFGTFVGMLVENPDPALGFFIMDNPVFAGGAGFRFNLWRACRFSPLGKKYAYYFNELQKKSKDDSDYRALDSTTGGTLSHSVMIYWGDRRKYQAMLKKMGLPENWVEQLDEDPSVLYRRPHNRAELLLKLAEKVHSPGVISSLSKGHVVPRVVAAGVYLLSRHCFKTSASIHGKGTSQKASLIKLAVASSDSAMRNGGMLNPNQERMLFPQVQEYQRVYGLIDGLTELKGKFVVKERNIVKSKIELFHEPVDLRCKAEDLVAEIWFGAKRTKLGPRLLQEEWDKLRASFTWLSTDHKETLERGPFQSQVQFRNFIAHVDCKSRVVRLLGAPVKKSSGVTTVSQVIKTNFFPGFQLESEGGLDDHKRLESVSILKHYLFMTLNGPYTDEQKQKMIIEAFQAFDLPPASEVVRKSRTLSLCLIKNFINQTGGSILDQIEKAHSGTIGGFSKPQKPFTKANGSIGYKGKGVWTGIMERTNVQVLIDGDGTSNWIEEVRLSTDAYMFDVIESLRRLCDEMGIHNRFTSNFRGHCLVKLSNFRVKPSSRMEGCPIRVLTGSFHIKELKNPDEVFIRVRGDVLNLSLMLQQERIMNILSYRARDTDISEKSAEYLWSNRTEFSFGRKEPSCSWMCMKTLDTWAWNRASKILKEDIKTPGISNMALQSIFKDCLESSLRKQGLLKSRMAELVEKHVTPFSTQELLDILDEDIDFSDVLESDIMTGSLEVENIFEDSPMLWSAEIEEMGEGYVNLSHSGKYYHIGLMDQAAQTMTIVMGKDGCRQLLSERVCNAKLKEQVEPFLVLLNVNASEITWQADHADEQRGLDEEGAEMWG</sequence>
<evidence type="ECO:0000256" key="2">
    <source>
        <dbReference type="ARBA" id="ARBA00001946"/>
    </source>
</evidence>
<dbReference type="InterPro" id="IPR007322">
    <property type="entry name" value="RNA_pol_bunyavir"/>
</dbReference>
<dbReference type="GO" id="GO:0044172">
    <property type="term" value="C:host cell endoplasmic reticulum-Golgi intermediate compartment"/>
    <property type="evidence" value="ECO:0007669"/>
    <property type="project" value="UniProtKB-SubCell"/>
</dbReference>
<comment type="similarity">
    <text evidence="19">Belongs to the Bunyavirales RNA polymerase family.</text>
</comment>
<dbReference type="Pfam" id="PF12603">
    <property type="entry name" value="L_PA-C-like"/>
    <property type="match status" value="1"/>
</dbReference>
<name>W0HDJ2_9VIRU</name>
<comment type="cofactor">
    <cofactor evidence="1">
        <name>Mn(2+)</name>
        <dbReference type="ChEBI" id="CHEBI:29035"/>
    </cofactor>
</comment>
<dbReference type="GO" id="GO:0016787">
    <property type="term" value="F:hydrolase activity"/>
    <property type="evidence" value="ECO:0007669"/>
    <property type="project" value="UniProtKB-KW"/>
</dbReference>
<dbReference type="InterPro" id="IPR007099">
    <property type="entry name" value="RNA-dir_pol_NSvirus"/>
</dbReference>
<dbReference type="Pfam" id="PF15518">
    <property type="entry name" value="L_protein_N"/>
    <property type="match status" value="1"/>
</dbReference>
<evidence type="ECO:0000256" key="11">
    <source>
        <dbReference type="ARBA" id="ARBA00022812"/>
    </source>
</evidence>
<keyword evidence="14" id="KW-1038">Host endoplasmic reticulum</keyword>
<evidence type="ECO:0000256" key="16">
    <source>
        <dbReference type="ARBA" id="ARBA00030285"/>
    </source>
</evidence>
<feature type="non-terminal residue" evidence="22">
    <location>
        <position position="1"/>
    </location>
</feature>
<evidence type="ECO:0000256" key="9">
    <source>
        <dbReference type="ARBA" id="ARBA00022723"/>
    </source>
</evidence>
<evidence type="ECO:0000256" key="20">
    <source>
        <dbReference type="ARBA" id="ARBA00046037"/>
    </source>
</evidence>
<evidence type="ECO:0000256" key="17">
    <source>
        <dbReference type="ARBA" id="ARBA00030436"/>
    </source>
</evidence>
<evidence type="ECO:0000256" key="5">
    <source>
        <dbReference type="ARBA" id="ARBA00004452"/>
    </source>
</evidence>
<accession>W0HDJ2</accession>
<evidence type="ECO:0000256" key="13">
    <source>
        <dbReference type="ARBA" id="ARBA00022844"/>
    </source>
</evidence>
<keyword evidence="8" id="KW-0808">Transferase</keyword>
<dbReference type="GO" id="GO:0044177">
    <property type="term" value="C:host cell Golgi apparatus"/>
    <property type="evidence" value="ECO:0007669"/>
    <property type="project" value="UniProtKB-SubCell"/>
</dbReference>
<evidence type="ECO:0000256" key="6">
    <source>
        <dbReference type="ARBA" id="ARBA00012494"/>
    </source>
</evidence>
<dbReference type="GO" id="GO:0006351">
    <property type="term" value="P:DNA-templated transcription"/>
    <property type="evidence" value="ECO:0007669"/>
    <property type="project" value="InterPro"/>
</dbReference>
<evidence type="ECO:0000256" key="4">
    <source>
        <dbReference type="ARBA" id="ARBA00004328"/>
    </source>
</evidence>
<evidence type="ECO:0000256" key="19">
    <source>
        <dbReference type="ARBA" id="ARBA00034123"/>
    </source>
</evidence>
<dbReference type="InterPro" id="IPR029124">
    <property type="entry name" value="L_protein_N"/>
</dbReference>
<dbReference type="PROSITE" id="PS50525">
    <property type="entry name" value="RDRP_SSRNA_NEG_SEG"/>
    <property type="match status" value="1"/>
</dbReference>
<dbReference type="EMBL" id="KF186497">
    <property type="protein sequence ID" value="AHF71068.1"/>
    <property type="molecule type" value="Viral_cRNA"/>
</dbReference>
<evidence type="ECO:0000256" key="1">
    <source>
        <dbReference type="ARBA" id="ARBA00001936"/>
    </source>
</evidence>
<evidence type="ECO:0000256" key="3">
    <source>
        <dbReference type="ARBA" id="ARBA00004136"/>
    </source>
</evidence>
<proteinExistence type="inferred from homology"/>
<keyword evidence="12" id="KW-0460">Magnesium</keyword>
<evidence type="ECO:0000256" key="8">
    <source>
        <dbReference type="ARBA" id="ARBA00022679"/>
    </source>
</evidence>
<evidence type="ECO:0000313" key="22">
    <source>
        <dbReference type="EMBL" id="AHF71068.1"/>
    </source>
</evidence>
<evidence type="ECO:0000256" key="15">
    <source>
        <dbReference type="ARBA" id="ARBA00023211"/>
    </source>
</evidence>
<organism evidence="22">
    <name type="scientific">Malsoor virus</name>
    <dbReference type="NCBI Taxonomy" id="1445418"/>
    <lineage>
        <taxon>Viruses</taxon>
        <taxon>Riboviria</taxon>
        <taxon>Orthornavirae</taxon>
        <taxon>Negarnaviricota</taxon>
        <taxon>Polyploviricotina</taxon>
        <taxon>Bunyaviricetes</taxon>
        <taxon>Hareavirales</taxon>
        <taxon>Phenuiviridae</taxon>
        <taxon>Phlebovirus</taxon>
    </lineage>
</organism>
<evidence type="ECO:0000256" key="14">
    <source>
        <dbReference type="ARBA" id="ARBA00023184"/>
    </source>
</evidence>